<comment type="caution">
    <text evidence="1">The sequence shown here is derived from an EMBL/GenBank/DDBJ whole genome shotgun (WGS) entry which is preliminary data.</text>
</comment>
<protein>
    <recommendedName>
        <fullName evidence="3">XRE family transcriptional regulator</fullName>
    </recommendedName>
</protein>
<evidence type="ECO:0000313" key="2">
    <source>
        <dbReference type="Proteomes" id="UP001500064"/>
    </source>
</evidence>
<reference evidence="1 2" key="1">
    <citation type="journal article" date="2019" name="Int. J. Syst. Evol. Microbiol.">
        <title>The Global Catalogue of Microorganisms (GCM) 10K type strain sequencing project: providing services to taxonomists for standard genome sequencing and annotation.</title>
        <authorList>
            <consortium name="The Broad Institute Genomics Platform"/>
            <consortium name="The Broad Institute Genome Sequencing Center for Infectious Disease"/>
            <person name="Wu L."/>
            <person name="Ma J."/>
        </authorList>
    </citation>
    <scope>NUCLEOTIDE SEQUENCE [LARGE SCALE GENOMIC DNA]</scope>
    <source>
        <strain evidence="1 2">JCM 13929</strain>
    </source>
</reference>
<sequence length="381" mass="41308">MTTPPIAQLTRWFPLVDRARPPYPPLADRIAEVGSLARSTERAADPLLAAAQALNAAALIASDCGLPDLAHELCWRQINPYRQAGHLTIRQARHMLEPAVNLARLHLRAGDAKQAWTLLDNLHHAIATNTEVAIEGRTLPTRDLTGSPEEYRELRVWAWRVHLAESTRALVRLGRWSDALTHIERNKGIGLHLMDGRQVKIVTACLVGDTDAALAVLNSSALTEPWERQVAACLTVMCQIARNQPAEHETDQMIEQYLAGGPEPGHVIFRTRLGLAVIDLTACAAPARVGPAYARLVDEAVASADGYVARELLTHDRCSTNLNPADEKLLTSAAESAGLGIGTIPEPLLSDLLEAVARSELVIRRGLKVPTKVVTGPAPTS</sequence>
<evidence type="ECO:0000313" key="1">
    <source>
        <dbReference type="EMBL" id="GAA1681109.1"/>
    </source>
</evidence>
<dbReference type="Proteomes" id="UP001500064">
    <property type="component" value="Unassembled WGS sequence"/>
</dbReference>
<organism evidence="1 2">
    <name type="scientific">Nonomuraea maheshkhaliensis</name>
    <dbReference type="NCBI Taxonomy" id="419590"/>
    <lineage>
        <taxon>Bacteria</taxon>
        <taxon>Bacillati</taxon>
        <taxon>Actinomycetota</taxon>
        <taxon>Actinomycetes</taxon>
        <taxon>Streptosporangiales</taxon>
        <taxon>Streptosporangiaceae</taxon>
        <taxon>Nonomuraea</taxon>
    </lineage>
</organism>
<gene>
    <name evidence="1" type="ORF">GCM10009733_092310</name>
</gene>
<accession>A0ABN2H3G1</accession>
<dbReference type="RefSeq" id="WP_346113350.1">
    <property type="nucleotide sequence ID" value="NZ_BAAAMU010000123.1"/>
</dbReference>
<evidence type="ECO:0008006" key="3">
    <source>
        <dbReference type="Google" id="ProtNLM"/>
    </source>
</evidence>
<proteinExistence type="predicted"/>
<keyword evidence="2" id="KW-1185">Reference proteome</keyword>
<dbReference type="EMBL" id="BAAAMU010000123">
    <property type="protein sequence ID" value="GAA1681109.1"/>
    <property type="molecule type" value="Genomic_DNA"/>
</dbReference>
<name>A0ABN2H3G1_9ACTN</name>